<keyword evidence="5" id="KW-0325">Glycoprotein</keyword>
<dbReference type="PANTHER" id="PTHR13234">
    <property type="entry name" value="GAMMA-INTERFERON INDUCIBLE LYSOSOMAL THIOL REDUCTASE GILT"/>
    <property type="match status" value="1"/>
</dbReference>
<evidence type="ECO:0000256" key="3">
    <source>
        <dbReference type="ARBA" id="ARBA00022525"/>
    </source>
</evidence>
<evidence type="ECO:0000256" key="5">
    <source>
        <dbReference type="ARBA" id="ARBA00023180"/>
    </source>
</evidence>
<dbReference type="GO" id="GO:0016671">
    <property type="term" value="F:oxidoreductase activity, acting on a sulfur group of donors, disulfide as acceptor"/>
    <property type="evidence" value="ECO:0007669"/>
    <property type="project" value="InterPro"/>
</dbReference>
<dbReference type="AlphaFoldDB" id="A0A8J9Y9Q9"/>
<dbReference type="Proteomes" id="UP000838878">
    <property type="component" value="Chromosome 14"/>
</dbReference>
<comment type="subcellular location">
    <subcellularLocation>
        <location evidence="1">Secreted</location>
    </subcellularLocation>
</comment>
<dbReference type="Pfam" id="PF03227">
    <property type="entry name" value="GILT"/>
    <property type="match status" value="1"/>
</dbReference>
<comment type="similarity">
    <text evidence="2">Belongs to the GILT family.</text>
</comment>
<gene>
    <name evidence="7" type="ORF">BINO364_LOCUS6182</name>
</gene>
<dbReference type="InterPro" id="IPR004911">
    <property type="entry name" value="Interferon-induced_GILT"/>
</dbReference>
<evidence type="ECO:0000256" key="1">
    <source>
        <dbReference type="ARBA" id="ARBA00004613"/>
    </source>
</evidence>
<sequence>MVYLATLILTLLHLYGTSATPLQTVNGTISIQIGTTAGCPDAVRFMTQVVPTFAKYKNFLNIEFVPWGRAIRNADGSLTCQFGEPGCWANRVHRCVLSLLSGNYEAKVQYMSCEFTEPFPAFRQRSLSCARSVGVNLIDVDYCISTTGDALEGRAEEISRAAVATINFIPFVIFNNNIDVNQHRQAYQRFDSTICFALADDPSTGITHCRLEV</sequence>
<keyword evidence="3" id="KW-0964">Secreted</keyword>
<evidence type="ECO:0000313" key="7">
    <source>
        <dbReference type="EMBL" id="CAH0719891.1"/>
    </source>
</evidence>
<feature type="non-terminal residue" evidence="7">
    <location>
        <position position="213"/>
    </location>
</feature>
<proteinExistence type="inferred from homology"/>
<evidence type="ECO:0000313" key="8">
    <source>
        <dbReference type="Proteomes" id="UP000838878"/>
    </source>
</evidence>
<evidence type="ECO:0008006" key="9">
    <source>
        <dbReference type="Google" id="ProtNLM"/>
    </source>
</evidence>
<dbReference type="GO" id="GO:0005576">
    <property type="term" value="C:extracellular region"/>
    <property type="evidence" value="ECO:0007669"/>
    <property type="project" value="UniProtKB-SubCell"/>
</dbReference>
<reference evidence="7" key="1">
    <citation type="submission" date="2021-12" db="EMBL/GenBank/DDBJ databases">
        <authorList>
            <person name="Martin H S."/>
        </authorList>
    </citation>
    <scope>NUCLEOTIDE SEQUENCE</scope>
</reference>
<keyword evidence="4 6" id="KW-0732">Signal</keyword>
<name>A0A8J9Y9Q9_9NEOP</name>
<organism evidence="7 8">
    <name type="scientific">Brenthis ino</name>
    <name type="common">lesser marbled fritillary</name>
    <dbReference type="NCBI Taxonomy" id="405034"/>
    <lineage>
        <taxon>Eukaryota</taxon>
        <taxon>Metazoa</taxon>
        <taxon>Ecdysozoa</taxon>
        <taxon>Arthropoda</taxon>
        <taxon>Hexapoda</taxon>
        <taxon>Insecta</taxon>
        <taxon>Pterygota</taxon>
        <taxon>Neoptera</taxon>
        <taxon>Endopterygota</taxon>
        <taxon>Lepidoptera</taxon>
        <taxon>Glossata</taxon>
        <taxon>Ditrysia</taxon>
        <taxon>Papilionoidea</taxon>
        <taxon>Nymphalidae</taxon>
        <taxon>Heliconiinae</taxon>
        <taxon>Argynnini</taxon>
        <taxon>Brenthis</taxon>
    </lineage>
</organism>
<keyword evidence="8" id="KW-1185">Reference proteome</keyword>
<evidence type="ECO:0000256" key="4">
    <source>
        <dbReference type="ARBA" id="ARBA00022729"/>
    </source>
</evidence>
<feature type="chain" id="PRO_5035459177" description="GILT-like protein 1" evidence="6">
    <location>
        <begin position="20"/>
        <end position="213"/>
    </location>
</feature>
<protein>
    <recommendedName>
        <fullName evidence="9">GILT-like protein 1</fullName>
    </recommendedName>
</protein>
<dbReference type="EMBL" id="OV170234">
    <property type="protein sequence ID" value="CAH0719891.1"/>
    <property type="molecule type" value="Genomic_DNA"/>
</dbReference>
<dbReference type="OrthoDB" id="958254at2759"/>
<dbReference type="PANTHER" id="PTHR13234:SF8">
    <property type="entry name" value="GAMMA-INTERFERON-INDUCIBLE LYSOSOMAL THIOL REDUCTASE"/>
    <property type="match status" value="1"/>
</dbReference>
<feature type="signal peptide" evidence="6">
    <location>
        <begin position="1"/>
        <end position="19"/>
    </location>
</feature>
<evidence type="ECO:0000256" key="6">
    <source>
        <dbReference type="SAM" id="SignalP"/>
    </source>
</evidence>
<evidence type="ECO:0000256" key="2">
    <source>
        <dbReference type="ARBA" id="ARBA00005679"/>
    </source>
</evidence>
<accession>A0A8J9Y9Q9</accession>